<evidence type="ECO:0000313" key="1">
    <source>
        <dbReference type="EMBL" id="GAI30755.1"/>
    </source>
</evidence>
<gene>
    <name evidence="1" type="ORF">S06H3_26699</name>
</gene>
<comment type="caution">
    <text evidence="1">The sequence shown here is derived from an EMBL/GenBank/DDBJ whole genome shotgun (WGS) entry which is preliminary data.</text>
</comment>
<protein>
    <submittedName>
        <fullName evidence="1">Uncharacterized protein</fullName>
    </submittedName>
</protein>
<organism evidence="1">
    <name type="scientific">marine sediment metagenome</name>
    <dbReference type="NCBI Taxonomy" id="412755"/>
    <lineage>
        <taxon>unclassified sequences</taxon>
        <taxon>metagenomes</taxon>
        <taxon>ecological metagenomes</taxon>
    </lineage>
</organism>
<name>X1NVD5_9ZZZZ</name>
<dbReference type="EMBL" id="BARV01015453">
    <property type="protein sequence ID" value="GAI30755.1"/>
    <property type="molecule type" value="Genomic_DNA"/>
</dbReference>
<dbReference type="SUPFAM" id="SSF51735">
    <property type="entry name" value="NAD(P)-binding Rossmann-fold domains"/>
    <property type="match status" value="1"/>
</dbReference>
<dbReference type="Gene3D" id="3.90.25.10">
    <property type="entry name" value="UDP-galactose 4-epimerase, domain 1"/>
    <property type="match status" value="1"/>
</dbReference>
<reference evidence="1" key="1">
    <citation type="journal article" date="2014" name="Front. Microbiol.">
        <title>High frequency of phylogenetically diverse reductive dehalogenase-homologous genes in deep subseafloor sedimentary metagenomes.</title>
        <authorList>
            <person name="Kawai M."/>
            <person name="Futagami T."/>
            <person name="Toyoda A."/>
            <person name="Takaki Y."/>
            <person name="Nishi S."/>
            <person name="Hori S."/>
            <person name="Arai W."/>
            <person name="Tsubouchi T."/>
            <person name="Morono Y."/>
            <person name="Uchiyama I."/>
            <person name="Ito T."/>
            <person name="Fujiyama A."/>
            <person name="Inagaki F."/>
            <person name="Takami H."/>
        </authorList>
    </citation>
    <scope>NUCLEOTIDE SEQUENCE</scope>
    <source>
        <strain evidence="1">Expedition CK06-06</strain>
    </source>
</reference>
<sequence length="64" mass="7880">MNARHDRRYLLDSSKIERELGWTPQIEFEKGIKDTVNWYVGNRTWWEPLRERAMVAESEWQKKN</sequence>
<proteinExistence type="predicted"/>
<dbReference type="PANTHER" id="PTHR43000">
    <property type="entry name" value="DTDP-D-GLUCOSE 4,6-DEHYDRATASE-RELATED"/>
    <property type="match status" value="1"/>
</dbReference>
<accession>X1NVD5</accession>
<dbReference type="InterPro" id="IPR036291">
    <property type="entry name" value="NAD(P)-bd_dom_sf"/>
</dbReference>
<dbReference type="AlphaFoldDB" id="X1NVD5"/>